<proteinExistence type="predicted"/>
<dbReference type="RefSeq" id="WP_164036600.1">
    <property type="nucleotide sequence ID" value="NZ_JAAGNZ010000001.1"/>
</dbReference>
<comment type="caution">
    <text evidence="1">The sequence shown here is derived from an EMBL/GenBank/DDBJ whole genome shotgun (WGS) entry which is preliminary data.</text>
</comment>
<gene>
    <name evidence="1" type="ORF">GK091_09235</name>
</gene>
<dbReference type="EMBL" id="JAAGNZ010000001">
    <property type="protein sequence ID" value="NEU67059.1"/>
    <property type="molecule type" value="Genomic_DNA"/>
</dbReference>
<keyword evidence="2" id="KW-1185">Reference proteome</keyword>
<name>A0A6M0IFL0_9BACT</name>
<reference evidence="1 2" key="1">
    <citation type="submission" date="2020-02" db="EMBL/GenBank/DDBJ databases">
        <title>Draft genome sequence of two Spirosoma agri KCTC 52727 and Spirosoma terrae KCTC 52035.</title>
        <authorList>
            <person name="Rojas J."/>
            <person name="Ambika Manirajan B."/>
            <person name="Ratering S."/>
            <person name="Suarez C."/>
            <person name="Schnell S."/>
        </authorList>
    </citation>
    <scope>NUCLEOTIDE SEQUENCE [LARGE SCALE GENOMIC DNA]</scope>
    <source>
        <strain evidence="1 2">KCTC 52727</strain>
    </source>
</reference>
<organism evidence="1 2">
    <name type="scientific">Spirosoma agri</name>
    <dbReference type="NCBI Taxonomy" id="1987381"/>
    <lineage>
        <taxon>Bacteria</taxon>
        <taxon>Pseudomonadati</taxon>
        <taxon>Bacteroidota</taxon>
        <taxon>Cytophagia</taxon>
        <taxon>Cytophagales</taxon>
        <taxon>Cytophagaceae</taxon>
        <taxon>Spirosoma</taxon>
    </lineage>
</organism>
<dbReference type="AlphaFoldDB" id="A0A6M0IFL0"/>
<dbReference type="Proteomes" id="UP000477386">
    <property type="component" value="Unassembled WGS sequence"/>
</dbReference>
<evidence type="ECO:0000313" key="1">
    <source>
        <dbReference type="EMBL" id="NEU67059.1"/>
    </source>
</evidence>
<sequence length="282" mass="32201">MKTIEFGSKTYRVAENWSELTPDQYKELIMCPRLKADGSFETLDNEAAACRAWLGMSPKVWANLQLAHWQWGQLRSQFGWLFTTKPEGKPPVSSFVHKGPGRRAVNFHLPADGFADTTAVELSFANMAYLNFANPQEPTPEALDQLIATLCRPRRADWRKFQKSNNWNGDVREPFNESRMVARAKDLASLDVSLKLVVLDYFERMNNQFLEQYGELFGSDRQPRYGDGRGWVMLLKNVAKESHFGDFDKVCQTPAHLLFASMLDDLLDAQDAEENAKKQQPS</sequence>
<evidence type="ECO:0000313" key="2">
    <source>
        <dbReference type="Proteomes" id="UP000477386"/>
    </source>
</evidence>
<protein>
    <submittedName>
        <fullName evidence="1">Uncharacterized protein</fullName>
    </submittedName>
</protein>
<accession>A0A6M0IFL0</accession>